<dbReference type="VEuPathDB" id="FungiDB:DIURU_000861"/>
<dbReference type="GeneID" id="54779514"/>
<name>A0A642UX81_DIURU</name>
<comment type="caution">
    <text evidence="1">The sequence shown here is derived from an EMBL/GenBank/DDBJ whole genome shotgun (WGS) entry which is preliminary data.</text>
</comment>
<dbReference type="OrthoDB" id="72772at2759"/>
<dbReference type="EMBL" id="SWFT01000027">
    <property type="protein sequence ID" value="KAA8907177.1"/>
    <property type="molecule type" value="Genomic_DNA"/>
</dbReference>
<reference evidence="1 2" key="1">
    <citation type="submission" date="2019-07" db="EMBL/GenBank/DDBJ databases">
        <title>Genome assembly of two rare yeast pathogens: Diutina rugosa and Trichomonascus ciferrii.</title>
        <authorList>
            <person name="Mixao V."/>
            <person name="Saus E."/>
            <person name="Hansen A."/>
            <person name="Lass-Flor C."/>
            <person name="Gabaldon T."/>
        </authorList>
    </citation>
    <scope>NUCLEOTIDE SEQUENCE [LARGE SCALE GENOMIC DNA]</scope>
    <source>
        <strain evidence="1 2">CBS 613</strain>
    </source>
</reference>
<evidence type="ECO:0000313" key="2">
    <source>
        <dbReference type="Proteomes" id="UP000449547"/>
    </source>
</evidence>
<dbReference type="AlphaFoldDB" id="A0A642UX81"/>
<organism evidence="1 2">
    <name type="scientific">Diutina rugosa</name>
    <name type="common">Yeast</name>
    <name type="synonym">Candida rugosa</name>
    <dbReference type="NCBI Taxonomy" id="5481"/>
    <lineage>
        <taxon>Eukaryota</taxon>
        <taxon>Fungi</taxon>
        <taxon>Dikarya</taxon>
        <taxon>Ascomycota</taxon>
        <taxon>Saccharomycotina</taxon>
        <taxon>Pichiomycetes</taxon>
        <taxon>Debaryomycetaceae</taxon>
        <taxon>Diutina</taxon>
    </lineage>
</organism>
<sequence>MPRLRHLERIRLYNVWTENVPKQALDPSARRRSSVTKPGPDEMPESLQQRLVCVNSHELVDAFYVIRIRGKVIYVSETISGSASPEFAPISLPTLPLSVANSSNLAIGVYVRVAGEHWQYLLRYTVNLNSLVYTGPPRESIFRTNAVALMVNGLWYSSAPFLKAVTLPSLPSPRQPPIPSYTFDTIRTLLNLTKSLSEVLEVKTTLSEKVNGELKQHPLPSRTAEQLEAGIATLDDAIAKIKGDNDRLQHRILAQQMSITQIRGFHLNSKGANGDVNNAPDEEMMALTTPQINQEITRLVSIVNDALPTAAEHIAYLPFPQSTADILEVCYYNRDLITVTHEVAESPQGQWQAKIDQINAGLSAIAKWVDDVSTIMESKLLYPLEIAGDHYCIVDAMTNATPTKYSLHYDADNTTTLDKFDKRLTNPPFEQALALLVKTIVALVTAVTGERPPPQSHDNVVWMIHYLGLYLTGLDTS</sequence>
<proteinExistence type="predicted"/>
<protein>
    <submittedName>
        <fullName evidence="1">Uncharacterized protein</fullName>
    </submittedName>
</protein>
<evidence type="ECO:0000313" key="1">
    <source>
        <dbReference type="EMBL" id="KAA8907177.1"/>
    </source>
</evidence>
<dbReference type="RefSeq" id="XP_034014528.1">
    <property type="nucleotide sequence ID" value="XM_034159156.1"/>
</dbReference>
<dbReference type="Proteomes" id="UP000449547">
    <property type="component" value="Unassembled WGS sequence"/>
</dbReference>
<accession>A0A642UX81</accession>
<keyword evidence="2" id="KW-1185">Reference proteome</keyword>
<gene>
    <name evidence="1" type="ORF">DIURU_000861</name>
</gene>
<dbReference type="OMA" id="MNQEFEY"/>